<keyword evidence="2" id="KW-1185">Reference proteome</keyword>
<gene>
    <name evidence="1" type="ORF">EHSB41UT_02963</name>
</gene>
<name>A0A1X7AM90_9GAMM</name>
<proteinExistence type="predicted"/>
<reference evidence="1 2" key="1">
    <citation type="submission" date="2017-03" db="EMBL/GenBank/DDBJ databases">
        <authorList>
            <person name="Afonso C.L."/>
            <person name="Miller P.J."/>
            <person name="Scott M.A."/>
            <person name="Spackman E."/>
            <person name="Goraichik I."/>
            <person name="Dimitrov K.M."/>
            <person name="Suarez D.L."/>
            <person name="Swayne D.E."/>
        </authorList>
    </citation>
    <scope>NUCLEOTIDE SEQUENCE [LARGE SCALE GENOMIC DNA]</scope>
    <source>
        <strain evidence="1">SB41UT1</strain>
    </source>
</reference>
<sequence>MMIFPANIYALECDCEEMSESEKNQYKNECIELKESIHEELASNEEAFSQIINIANPNKRTIDNIQIALLNINENLSHEVDDFQECLAFMSSYGFTKPLSNEWINDHNAWKLLLSIKHNHERIHRGGYRHDLHAIIIGTPYKNYIDHINLKTNSM</sequence>
<dbReference type="AlphaFoldDB" id="A0A1X7AM90"/>
<dbReference type="EMBL" id="FWPT01000006">
    <property type="protein sequence ID" value="SMA48904.1"/>
    <property type="molecule type" value="Genomic_DNA"/>
</dbReference>
<organism evidence="1 2">
    <name type="scientific">Parendozoicomonas haliclonae</name>
    <dbReference type="NCBI Taxonomy" id="1960125"/>
    <lineage>
        <taxon>Bacteria</taxon>
        <taxon>Pseudomonadati</taxon>
        <taxon>Pseudomonadota</taxon>
        <taxon>Gammaproteobacteria</taxon>
        <taxon>Oceanospirillales</taxon>
        <taxon>Endozoicomonadaceae</taxon>
        <taxon>Parendozoicomonas</taxon>
    </lineage>
</organism>
<evidence type="ECO:0000313" key="2">
    <source>
        <dbReference type="Proteomes" id="UP000196573"/>
    </source>
</evidence>
<evidence type="ECO:0000313" key="1">
    <source>
        <dbReference type="EMBL" id="SMA48904.1"/>
    </source>
</evidence>
<accession>A0A1X7AM90</accession>
<protein>
    <submittedName>
        <fullName evidence="1">Uncharacterized protein</fullName>
    </submittedName>
</protein>
<dbReference type="Proteomes" id="UP000196573">
    <property type="component" value="Unassembled WGS sequence"/>
</dbReference>